<keyword evidence="2" id="KW-0238">DNA-binding</keyword>
<dbReference type="GO" id="GO:0003700">
    <property type="term" value="F:DNA-binding transcription factor activity"/>
    <property type="evidence" value="ECO:0007669"/>
    <property type="project" value="InterPro"/>
</dbReference>
<dbReference type="Pfam" id="PF00392">
    <property type="entry name" value="GntR"/>
    <property type="match status" value="1"/>
</dbReference>
<dbReference type="InterPro" id="IPR008920">
    <property type="entry name" value="TF_FadR/GntR_C"/>
</dbReference>
<dbReference type="Gene3D" id="1.20.120.530">
    <property type="entry name" value="GntR ligand-binding domain-like"/>
    <property type="match status" value="1"/>
</dbReference>
<evidence type="ECO:0000259" key="4">
    <source>
        <dbReference type="PROSITE" id="PS50949"/>
    </source>
</evidence>
<dbReference type="KEGG" id="phr:C6569_05855"/>
<dbReference type="SUPFAM" id="SSF46785">
    <property type="entry name" value="Winged helix' DNA-binding domain"/>
    <property type="match status" value="1"/>
</dbReference>
<dbReference type="SUPFAM" id="SSF48008">
    <property type="entry name" value="GntR ligand-binding domain-like"/>
    <property type="match status" value="1"/>
</dbReference>
<dbReference type="OrthoDB" id="9794015at2"/>
<evidence type="ECO:0000313" key="5">
    <source>
        <dbReference type="EMBL" id="AVO44621.1"/>
    </source>
</evidence>
<dbReference type="Gene3D" id="1.10.10.10">
    <property type="entry name" value="Winged helix-like DNA-binding domain superfamily/Winged helix DNA-binding domain"/>
    <property type="match status" value="1"/>
</dbReference>
<dbReference type="PANTHER" id="PTHR43537">
    <property type="entry name" value="TRANSCRIPTIONAL REGULATOR, GNTR FAMILY"/>
    <property type="match status" value="1"/>
</dbReference>
<evidence type="ECO:0000256" key="3">
    <source>
        <dbReference type="ARBA" id="ARBA00023163"/>
    </source>
</evidence>
<dbReference type="EMBL" id="CP027668">
    <property type="protein sequence ID" value="AVO44621.1"/>
    <property type="molecule type" value="Genomic_DNA"/>
</dbReference>
<evidence type="ECO:0000313" key="6">
    <source>
        <dbReference type="Proteomes" id="UP000237889"/>
    </source>
</evidence>
<dbReference type="SMART" id="SM00345">
    <property type="entry name" value="HTH_GNTR"/>
    <property type="match status" value="1"/>
</dbReference>
<dbReference type="CDD" id="cd07377">
    <property type="entry name" value="WHTH_GntR"/>
    <property type="match status" value="1"/>
</dbReference>
<dbReference type="RefSeq" id="WP_106747964.1">
    <property type="nucleotide sequence ID" value="NZ_CP027668.1"/>
</dbReference>
<evidence type="ECO:0000256" key="1">
    <source>
        <dbReference type="ARBA" id="ARBA00023015"/>
    </source>
</evidence>
<organism evidence="5 6">
    <name type="scientific">Phreatobacter cathodiphilus</name>
    <dbReference type="NCBI Taxonomy" id="1868589"/>
    <lineage>
        <taxon>Bacteria</taxon>
        <taxon>Pseudomonadati</taxon>
        <taxon>Pseudomonadota</taxon>
        <taxon>Alphaproteobacteria</taxon>
        <taxon>Hyphomicrobiales</taxon>
        <taxon>Phreatobacteraceae</taxon>
        <taxon>Phreatobacter</taxon>
    </lineage>
</organism>
<dbReference type="SMART" id="SM00895">
    <property type="entry name" value="FCD"/>
    <property type="match status" value="1"/>
</dbReference>
<dbReference type="GO" id="GO:0003677">
    <property type="term" value="F:DNA binding"/>
    <property type="evidence" value="ECO:0007669"/>
    <property type="project" value="UniProtKB-KW"/>
</dbReference>
<reference evidence="5 6" key="1">
    <citation type="submission" date="2018-03" db="EMBL/GenBank/DDBJ databases">
        <title>Genome sequencing of Phreatobacter sp.</title>
        <authorList>
            <person name="Kim S.-J."/>
            <person name="Heo J."/>
            <person name="Kwon S.-W."/>
        </authorList>
    </citation>
    <scope>NUCLEOTIDE SEQUENCE [LARGE SCALE GENOMIC DNA]</scope>
    <source>
        <strain evidence="5 6">S-12</strain>
    </source>
</reference>
<dbReference type="AlphaFoldDB" id="A0A2S0N9L0"/>
<keyword evidence="1" id="KW-0805">Transcription regulation</keyword>
<accession>A0A2S0N9L0</accession>
<dbReference type="Proteomes" id="UP000237889">
    <property type="component" value="Chromosome"/>
</dbReference>
<feature type="domain" description="HTH gntR-type" evidence="4">
    <location>
        <begin position="12"/>
        <end position="80"/>
    </location>
</feature>
<dbReference type="PROSITE" id="PS50949">
    <property type="entry name" value="HTH_GNTR"/>
    <property type="match status" value="1"/>
</dbReference>
<dbReference type="InterPro" id="IPR000524">
    <property type="entry name" value="Tscrpt_reg_HTH_GntR"/>
</dbReference>
<dbReference type="InterPro" id="IPR011711">
    <property type="entry name" value="GntR_C"/>
</dbReference>
<proteinExistence type="predicted"/>
<sequence>MEPNRFERLAPTPTYQRVAEAIENDILGGKLQPGDRIGTEADLVRQFGVNRSTVREGIRLLEQGGLIRRDQSRRLYVSLPRYNRLATRVSRALVLHQVTFREVWEAAMTLEAATAEAAAARATPEDIAALEDNLARMAGITDHQAFCEADSDFHALLARVSKNRVLELAREPVGLLFTPTLKMIMDQVDTAGPRNLEAHRHLIEACRSHDPATARDWMRRHIADWRRGFEIAGKSLDDPIERTFATHLALPGAYR</sequence>
<name>A0A2S0N9L0_9HYPH</name>
<protein>
    <submittedName>
        <fullName evidence="5">GntR family transcriptional regulator</fullName>
    </submittedName>
</protein>
<dbReference type="PRINTS" id="PR00035">
    <property type="entry name" value="HTHGNTR"/>
</dbReference>
<dbReference type="PANTHER" id="PTHR43537:SF5">
    <property type="entry name" value="UXU OPERON TRANSCRIPTIONAL REGULATOR"/>
    <property type="match status" value="1"/>
</dbReference>
<gene>
    <name evidence="5" type="ORF">C6569_05855</name>
</gene>
<keyword evidence="6" id="KW-1185">Reference proteome</keyword>
<dbReference type="Pfam" id="PF07729">
    <property type="entry name" value="FCD"/>
    <property type="match status" value="1"/>
</dbReference>
<dbReference type="InterPro" id="IPR036390">
    <property type="entry name" value="WH_DNA-bd_sf"/>
</dbReference>
<dbReference type="InterPro" id="IPR036388">
    <property type="entry name" value="WH-like_DNA-bd_sf"/>
</dbReference>
<evidence type="ECO:0000256" key="2">
    <source>
        <dbReference type="ARBA" id="ARBA00023125"/>
    </source>
</evidence>
<keyword evidence="3" id="KW-0804">Transcription</keyword>